<dbReference type="AlphaFoldDB" id="X0WAP0"/>
<organism evidence="1">
    <name type="scientific">marine sediment metagenome</name>
    <dbReference type="NCBI Taxonomy" id="412755"/>
    <lineage>
        <taxon>unclassified sequences</taxon>
        <taxon>metagenomes</taxon>
        <taxon>ecological metagenomes</taxon>
    </lineage>
</organism>
<proteinExistence type="predicted"/>
<dbReference type="EMBL" id="BARS01031121">
    <property type="protein sequence ID" value="GAG27974.1"/>
    <property type="molecule type" value="Genomic_DNA"/>
</dbReference>
<reference evidence="1" key="1">
    <citation type="journal article" date="2014" name="Front. Microbiol.">
        <title>High frequency of phylogenetically diverse reductive dehalogenase-homologous genes in deep subseafloor sedimentary metagenomes.</title>
        <authorList>
            <person name="Kawai M."/>
            <person name="Futagami T."/>
            <person name="Toyoda A."/>
            <person name="Takaki Y."/>
            <person name="Nishi S."/>
            <person name="Hori S."/>
            <person name="Arai W."/>
            <person name="Tsubouchi T."/>
            <person name="Morono Y."/>
            <person name="Uchiyama I."/>
            <person name="Ito T."/>
            <person name="Fujiyama A."/>
            <person name="Inagaki F."/>
            <person name="Takami H."/>
        </authorList>
    </citation>
    <scope>NUCLEOTIDE SEQUENCE</scope>
    <source>
        <strain evidence="1">Expedition CK06-06</strain>
    </source>
</reference>
<name>X0WAP0_9ZZZZ</name>
<accession>X0WAP0</accession>
<evidence type="ECO:0000313" key="1">
    <source>
        <dbReference type="EMBL" id="GAG27974.1"/>
    </source>
</evidence>
<gene>
    <name evidence="1" type="ORF">S01H1_48465</name>
</gene>
<sequence>MRRKDFLKSLLITPLIPVVAKGDNMELEEYALSIHVACNKKGTMKKRNIENAHDTLKHFGLNQDKEKNYDVKKTLGDVQCLHPDYHRRLLTYSWKQEKRKNK</sequence>
<protein>
    <submittedName>
        <fullName evidence="1">Uncharacterized protein</fullName>
    </submittedName>
</protein>
<comment type="caution">
    <text evidence="1">The sequence shown here is derived from an EMBL/GenBank/DDBJ whole genome shotgun (WGS) entry which is preliminary data.</text>
</comment>